<organism evidence="1 2">
    <name type="scientific">Striga asiatica</name>
    <name type="common">Asiatic witchweed</name>
    <name type="synonym">Buchnera asiatica</name>
    <dbReference type="NCBI Taxonomy" id="4170"/>
    <lineage>
        <taxon>Eukaryota</taxon>
        <taxon>Viridiplantae</taxon>
        <taxon>Streptophyta</taxon>
        <taxon>Embryophyta</taxon>
        <taxon>Tracheophyta</taxon>
        <taxon>Spermatophyta</taxon>
        <taxon>Magnoliopsida</taxon>
        <taxon>eudicotyledons</taxon>
        <taxon>Gunneridae</taxon>
        <taxon>Pentapetalae</taxon>
        <taxon>asterids</taxon>
        <taxon>lamiids</taxon>
        <taxon>Lamiales</taxon>
        <taxon>Orobanchaceae</taxon>
        <taxon>Buchnereae</taxon>
        <taxon>Striga</taxon>
    </lineage>
</organism>
<proteinExistence type="predicted"/>
<sequence>MASLRTAMDATFCDLNISTPQAFHGVARAVPGDPPPLDGARASKVLRIQQLSLLGNGFPLGVIPLISPSPNHKELGSLALQSLIGKVCMDDCFVEPDEKESESRWVGLVGQFRPKKLLSSIKAEASAAKDWQLPLLKNSAKHFLDKSLYKIGLCTQIALTSSSSLLFSTENHGEGKKRRTKAMLVHQAKIDARLDICSASSLAKGLFSNPPQNDLSSPKLNLIFQQQVLGPIVFRVNSRFSLENSSGRPKPQLEDVIYSLNYALRALRSGKVVAWYSPKRKEGMIELRLFEF</sequence>
<dbReference type="GO" id="GO:0009941">
    <property type="term" value="C:chloroplast envelope"/>
    <property type="evidence" value="ECO:0007669"/>
    <property type="project" value="TreeGrafter"/>
</dbReference>
<dbReference type="OrthoDB" id="512148at2759"/>
<reference evidence="2" key="1">
    <citation type="journal article" date="2019" name="Curr. Biol.">
        <title>Genome Sequence of Striga asiatica Provides Insight into the Evolution of Plant Parasitism.</title>
        <authorList>
            <person name="Yoshida S."/>
            <person name="Kim S."/>
            <person name="Wafula E.K."/>
            <person name="Tanskanen J."/>
            <person name="Kim Y.M."/>
            <person name="Honaas L."/>
            <person name="Yang Z."/>
            <person name="Spallek T."/>
            <person name="Conn C.E."/>
            <person name="Ichihashi Y."/>
            <person name="Cheong K."/>
            <person name="Cui S."/>
            <person name="Der J.P."/>
            <person name="Gundlach H."/>
            <person name="Jiao Y."/>
            <person name="Hori C."/>
            <person name="Ishida J.K."/>
            <person name="Kasahara H."/>
            <person name="Kiba T."/>
            <person name="Kim M.S."/>
            <person name="Koo N."/>
            <person name="Laohavisit A."/>
            <person name="Lee Y.H."/>
            <person name="Lumba S."/>
            <person name="McCourt P."/>
            <person name="Mortimer J.C."/>
            <person name="Mutuku J.M."/>
            <person name="Nomura T."/>
            <person name="Sasaki-Sekimoto Y."/>
            <person name="Seto Y."/>
            <person name="Wang Y."/>
            <person name="Wakatake T."/>
            <person name="Sakakibara H."/>
            <person name="Demura T."/>
            <person name="Yamaguchi S."/>
            <person name="Yoneyama K."/>
            <person name="Manabe R.I."/>
            <person name="Nelson D.C."/>
            <person name="Schulman A.H."/>
            <person name="Timko M.P."/>
            <person name="dePamphilis C.W."/>
            <person name="Choi D."/>
            <person name="Shirasu K."/>
        </authorList>
    </citation>
    <scope>NUCLEOTIDE SEQUENCE [LARGE SCALE GENOMIC DNA]</scope>
    <source>
        <strain evidence="2">cv. UVA1</strain>
    </source>
</reference>
<dbReference type="GO" id="GO:0034196">
    <property type="term" value="P:acylglycerol transport"/>
    <property type="evidence" value="ECO:0007669"/>
    <property type="project" value="InterPro"/>
</dbReference>
<evidence type="ECO:0000313" key="2">
    <source>
        <dbReference type="Proteomes" id="UP000325081"/>
    </source>
</evidence>
<evidence type="ECO:0000313" key="1">
    <source>
        <dbReference type="EMBL" id="GER54542.1"/>
    </source>
</evidence>
<dbReference type="PANTHER" id="PTHR34954">
    <property type="entry name" value="EXPRESSED PROTEIN"/>
    <property type="match status" value="1"/>
</dbReference>
<dbReference type="PANTHER" id="PTHR34954:SF3">
    <property type="entry name" value="EXPRESSED PROTEIN"/>
    <property type="match status" value="1"/>
</dbReference>
<gene>
    <name evidence="1" type="ORF">STAS_32147</name>
</gene>
<protein>
    <submittedName>
        <fullName evidence="1">At2g44640/F16B22.13</fullName>
    </submittedName>
</protein>
<dbReference type="Proteomes" id="UP000325081">
    <property type="component" value="Unassembled WGS sequence"/>
</dbReference>
<dbReference type="GO" id="GO:1990052">
    <property type="term" value="P:ER to chloroplast lipid transport"/>
    <property type="evidence" value="ECO:0007669"/>
    <property type="project" value="InterPro"/>
</dbReference>
<name>A0A5A7RAQ1_STRAF</name>
<dbReference type="GO" id="GO:0070300">
    <property type="term" value="F:phosphatidic acid binding"/>
    <property type="evidence" value="ECO:0007669"/>
    <property type="project" value="InterPro"/>
</dbReference>
<dbReference type="AlphaFoldDB" id="A0A5A7RAQ1"/>
<dbReference type="EMBL" id="BKCP01011292">
    <property type="protein sequence ID" value="GER54542.1"/>
    <property type="molecule type" value="Genomic_DNA"/>
</dbReference>
<dbReference type="InterPro" id="IPR044160">
    <property type="entry name" value="TGD4-like"/>
</dbReference>
<keyword evidence="2" id="KW-1185">Reference proteome</keyword>
<comment type="caution">
    <text evidence="1">The sequence shown here is derived from an EMBL/GenBank/DDBJ whole genome shotgun (WGS) entry which is preliminary data.</text>
</comment>
<accession>A0A5A7RAQ1</accession>